<feature type="transmembrane region" description="Helical" evidence="1">
    <location>
        <begin position="253"/>
        <end position="273"/>
    </location>
</feature>
<dbReference type="HOGENOM" id="CLU_059054_0_0_1"/>
<feature type="transmembrane region" description="Helical" evidence="1">
    <location>
        <begin position="199"/>
        <end position="217"/>
    </location>
</feature>
<evidence type="ECO:0000313" key="3">
    <source>
        <dbReference type="Proteomes" id="UP000001194"/>
    </source>
</evidence>
<dbReference type="InParanoid" id="B0CUT2"/>
<feature type="transmembrane region" description="Helical" evidence="1">
    <location>
        <begin position="285"/>
        <end position="307"/>
    </location>
</feature>
<dbReference type="EMBL" id="DS547092">
    <property type="protein sequence ID" value="EDR14152.1"/>
    <property type="molecule type" value="Genomic_DNA"/>
</dbReference>
<gene>
    <name evidence="2" type="ORF">LACBIDRAFT_321968</name>
</gene>
<dbReference type="AlphaFoldDB" id="B0CUT2"/>
<evidence type="ECO:0000256" key="1">
    <source>
        <dbReference type="SAM" id="Phobius"/>
    </source>
</evidence>
<dbReference type="Proteomes" id="UP000001194">
    <property type="component" value="Unassembled WGS sequence"/>
</dbReference>
<keyword evidence="3" id="KW-1185">Reference proteome</keyword>
<dbReference type="KEGG" id="lbc:LACBIDRAFT_321968"/>
<keyword evidence="1" id="KW-1133">Transmembrane helix</keyword>
<feature type="transmembrane region" description="Helical" evidence="1">
    <location>
        <begin position="109"/>
        <end position="129"/>
    </location>
</feature>
<reference evidence="2 3" key="1">
    <citation type="journal article" date="2008" name="Nature">
        <title>The genome of Laccaria bicolor provides insights into mycorrhizal symbiosis.</title>
        <authorList>
            <person name="Martin F."/>
            <person name="Aerts A."/>
            <person name="Ahren D."/>
            <person name="Brun A."/>
            <person name="Danchin E.G.J."/>
            <person name="Duchaussoy F."/>
            <person name="Gibon J."/>
            <person name="Kohler A."/>
            <person name="Lindquist E."/>
            <person name="Pereda V."/>
            <person name="Salamov A."/>
            <person name="Shapiro H.J."/>
            <person name="Wuyts J."/>
            <person name="Blaudez D."/>
            <person name="Buee M."/>
            <person name="Brokstein P."/>
            <person name="Canbaeck B."/>
            <person name="Cohen D."/>
            <person name="Courty P.E."/>
            <person name="Coutinho P.M."/>
            <person name="Delaruelle C."/>
            <person name="Detter J.C."/>
            <person name="Deveau A."/>
            <person name="DiFazio S."/>
            <person name="Duplessis S."/>
            <person name="Fraissinet-Tachet L."/>
            <person name="Lucic E."/>
            <person name="Frey-Klett P."/>
            <person name="Fourrey C."/>
            <person name="Feussner I."/>
            <person name="Gay G."/>
            <person name="Grimwood J."/>
            <person name="Hoegger P.J."/>
            <person name="Jain P."/>
            <person name="Kilaru S."/>
            <person name="Labbe J."/>
            <person name="Lin Y.C."/>
            <person name="Legue V."/>
            <person name="Le Tacon F."/>
            <person name="Marmeisse R."/>
            <person name="Melayah D."/>
            <person name="Montanini B."/>
            <person name="Muratet M."/>
            <person name="Nehls U."/>
            <person name="Niculita-Hirzel H."/>
            <person name="Oudot-Le Secq M.P."/>
            <person name="Peter M."/>
            <person name="Quesneville H."/>
            <person name="Rajashekar B."/>
            <person name="Reich M."/>
            <person name="Rouhier N."/>
            <person name="Schmutz J."/>
            <person name="Yin T."/>
            <person name="Chalot M."/>
            <person name="Henrissat B."/>
            <person name="Kuees U."/>
            <person name="Lucas S."/>
            <person name="Van de Peer Y."/>
            <person name="Podila G.K."/>
            <person name="Polle A."/>
            <person name="Pukkila P.J."/>
            <person name="Richardson P.M."/>
            <person name="Rouze P."/>
            <person name="Sanders I.R."/>
            <person name="Stajich J.E."/>
            <person name="Tunlid A."/>
            <person name="Tuskan G."/>
            <person name="Grigoriev I.V."/>
        </authorList>
    </citation>
    <scope>NUCLEOTIDE SEQUENCE [LARGE SCALE GENOMIC DNA]</scope>
    <source>
        <strain evidence="3">S238N-H82 / ATCC MYA-4686</strain>
    </source>
</reference>
<name>B0CUT2_LACBS</name>
<organism evidence="3">
    <name type="scientific">Laccaria bicolor (strain S238N-H82 / ATCC MYA-4686)</name>
    <name type="common">Bicoloured deceiver</name>
    <name type="synonym">Laccaria laccata var. bicolor</name>
    <dbReference type="NCBI Taxonomy" id="486041"/>
    <lineage>
        <taxon>Eukaryota</taxon>
        <taxon>Fungi</taxon>
        <taxon>Dikarya</taxon>
        <taxon>Basidiomycota</taxon>
        <taxon>Agaricomycotina</taxon>
        <taxon>Agaricomycetes</taxon>
        <taxon>Agaricomycetidae</taxon>
        <taxon>Agaricales</taxon>
        <taxon>Agaricineae</taxon>
        <taxon>Hydnangiaceae</taxon>
        <taxon>Laccaria</taxon>
    </lineage>
</organism>
<keyword evidence="1" id="KW-0472">Membrane</keyword>
<accession>B0CUT2</accession>
<keyword evidence="1" id="KW-0812">Transmembrane</keyword>
<sequence length="317" mass="35862">MPELACPEACLPKGSDINGLKGKRYVEEPSSTLNFISEEHHPLLLSRGQGPSFRFTMVHWSDPAEIAKDADIFQKVIFTLFGVYFWELFMTWDFELSLITKRRKFRWPLGILFSCFSFCAATACFWRSLALTTEVLYSGSATHVSVRSPAVPLDQLPGNMAILCASTSLMLRTFVFEFVCLLPRLNVSFSSIALWERKLSVIITLGIICLAHWTLLYRTMFIVTAQWEPAYQALRSPPPFFSFNVDNTDSCDVTLLAMGFDLIILIFTAVALLGRHSARTDLWKLLFQDGLVYFLVSFSTNCIPAVLNVLDLNRLPP</sequence>
<protein>
    <submittedName>
        <fullName evidence="2">Predicted protein</fullName>
    </submittedName>
</protein>
<proteinExistence type="predicted"/>
<dbReference type="RefSeq" id="XP_001874711.1">
    <property type="nucleotide sequence ID" value="XM_001874676.1"/>
</dbReference>
<evidence type="ECO:0000313" key="2">
    <source>
        <dbReference type="EMBL" id="EDR14152.1"/>
    </source>
</evidence>
<dbReference type="OrthoDB" id="3197626at2759"/>
<dbReference type="GeneID" id="6070604"/>